<dbReference type="EMBL" id="LR796631">
    <property type="protein sequence ID" value="CAB4156228.1"/>
    <property type="molecule type" value="Genomic_DNA"/>
</dbReference>
<sequence length="297" mass="32715">MSNEITTTEDVQIARENAAFEMLQRQAKMFSASTLVPKDFQGNIANCAIAINIAKRLGTDPFMTIQNVDIIHGRPSFRATFLIAMVNSAGRFEPLQFKMEGEEGKPSRSCVAWTKSKPEGTPLEGPKITLEMAKAEGWSTKNGSKWQTMPELMLRYRAAAFFARLYAPDITLGMMTAEEVTDTVERDVTPRAESSLFKTLAAKSPQTALPPEVGEKTGNQNRSAESLFEVESVTLLDQVKGKLIASGFRWGQVLTKLQESGIGREEFTPLEVSDDDTLKSALELWAGIEAALKKEGN</sequence>
<evidence type="ECO:0000256" key="1">
    <source>
        <dbReference type="SAM" id="MobiDB-lite"/>
    </source>
</evidence>
<proteinExistence type="predicted"/>
<reference evidence="2" key="1">
    <citation type="submission" date="2020-04" db="EMBL/GenBank/DDBJ databases">
        <authorList>
            <person name="Chiriac C."/>
            <person name="Salcher M."/>
            <person name="Ghai R."/>
            <person name="Kavagutti S V."/>
        </authorList>
    </citation>
    <scope>NUCLEOTIDE SEQUENCE</scope>
</reference>
<protein>
    <submittedName>
        <fullName evidence="2">RecT family</fullName>
    </submittedName>
</protein>
<evidence type="ECO:0000313" key="2">
    <source>
        <dbReference type="EMBL" id="CAB4156228.1"/>
    </source>
</evidence>
<organism evidence="2">
    <name type="scientific">uncultured Caudovirales phage</name>
    <dbReference type="NCBI Taxonomy" id="2100421"/>
    <lineage>
        <taxon>Viruses</taxon>
        <taxon>Duplodnaviria</taxon>
        <taxon>Heunggongvirae</taxon>
        <taxon>Uroviricota</taxon>
        <taxon>Caudoviricetes</taxon>
        <taxon>Peduoviridae</taxon>
        <taxon>Maltschvirus</taxon>
        <taxon>Maltschvirus maltsch</taxon>
    </lineage>
</organism>
<name>A0A6J5NH80_9CAUD</name>
<feature type="region of interest" description="Disordered" evidence="1">
    <location>
        <begin position="203"/>
        <end position="222"/>
    </location>
</feature>
<accession>A0A6J5NH80</accession>
<gene>
    <name evidence="2" type="ORF">UFOVP673_46</name>
</gene>